<name>A0ABN2KLY6_9MICC</name>
<proteinExistence type="predicted"/>
<feature type="compositionally biased region" description="Basic residues" evidence="1">
    <location>
        <begin position="314"/>
        <end position="330"/>
    </location>
</feature>
<accession>A0ABN2KLY6</accession>
<evidence type="ECO:0000313" key="3">
    <source>
        <dbReference type="Proteomes" id="UP001501204"/>
    </source>
</evidence>
<feature type="region of interest" description="Disordered" evidence="1">
    <location>
        <begin position="233"/>
        <end position="330"/>
    </location>
</feature>
<gene>
    <name evidence="2" type="ORF">GCM10009767_17450</name>
</gene>
<protein>
    <submittedName>
        <fullName evidence="2">Uncharacterized protein</fullName>
    </submittedName>
</protein>
<reference evidence="2 3" key="1">
    <citation type="journal article" date="2019" name="Int. J. Syst. Evol. Microbiol.">
        <title>The Global Catalogue of Microorganisms (GCM) 10K type strain sequencing project: providing services to taxonomists for standard genome sequencing and annotation.</title>
        <authorList>
            <consortium name="The Broad Institute Genomics Platform"/>
            <consortium name="The Broad Institute Genome Sequencing Center for Infectious Disease"/>
            <person name="Wu L."/>
            <person name="Ma J."/>
        </authorList>
    </citation>
    <scope>NUCLEOTIDE SEQUENCE [LARGE SCALE GENOMIC DNA]</scope>
    <source>
        <strain evidence="2 3">JCM 14735</strain>
    </source>
</reference>
<feature type="compositionally biased region" description="Polar residues" evidence="1">
    <location>
        <begin position="273"/>
        <end position="283"/>
    </location>
</feature>
<feature type="region of interest" description="Disordered" evidence="1">
    <location>
        <begin position="1"/>
        <end position="33"/>
    </location>
</feature>
<dbReference type="EMBL" id="BAAAOA010000017">
    <property type="protein sequence ID" value="GAA1758747.1"/>
    <property type="molecule type" value="Genomic_DNA"/>
</dbReference>
<evidence type="ECO:0000256" key="1">
    <source>
        <dbReference type="SAM" id="MobiDB-lite"/>
    </source>
</evidence>
<sequence>MRPTIGPAVPLRVQAHGGGHRLSGAGADVPTPRGPDGVAAPLDVPADRPAFTGTLSLMPEVRLRTGGARAVTDRSESDPAYGTDRAGPVGCRVVGTSSVSSVGEFMAARGSVPDDIDLIGRGGNITSSAHGGAENPGLTAADIVAGVAPGQVEGCGAVDIVDGHPGEGLGFWADTRDDLGPHLIAPPPLPESTAALVADRHEQLTDRRATHHILVQDRTHLWPACWSVTADGPPDDHHDDDGHDCSDDEYTEKDHLHHHHATAAGKPARGQASAEQQHGSGQHCTGGRRSHHLPLSRPGALSLPERAGKDLPRRCHRRPIPPLGHRSRCRHPSDCFDLSAPFLGTTPKPAHRVESDNRWHARRRLRRIDEP</sequence>
<organism evidence="2 3">
    <name type="scientific">Kocuria aegyptia</name>
    <dbReference type="NCBI Taxonomy" id="330943"/>
    <lineage>
        <taxon>Bacteria</taxon>
        <taxon>Bacillati</taxon>
        <taxon>Actinomycetota</taxon>
        <taxon>Actinomycetes</taxon>
        <taxon>Micrococcales</taxon>
        <taxon>Micrococcaceae</taxon>
        <taxon>Kocuria</taxon>
    </lineage>
</organism>
<feature type="compositionally biased region" description="Basic and acidic residues" evidence="1">
    <location>
        <begin position="234"/>
        <end position="245"/>
    </location>
</feature>
<dbReference type="Proteomes" id="UP001501204">
    <property type="component" value="Unassembled WGS sequence"/>
</dbReference>
<keyword evidence="3" id="KW-1185">Reference proteome</keyword>
<evidence type="ECO:0000313" key="2">
    <source>
        <dbReference type="EMBL" id="GAA1758747.1"/>
    </source>
</evidence>
<comment type="caution">
    <text evidence="2">The sequence shown here is derived from an EMBL/GenBank/DDBJ whole genome shotgun (WGS) entry which is preliminary data.</text>
</comment>